<dbReference type="GO" id="GO:0016787">
    <property type="term" value="F:hydrolase activity"/>
    <property type="evidence" value="ECO:0007669"/>
    <property type="project" value="UniProtKB-KW"/>
</dbReference>
<dbReference type="Pfam" id="PF00293">
    <property type="entry name" value="NUDIX"/>
    <property type="match status" value="1"/>
</dbReference>
<evidence type="ECO:0000256" key="2">
    <source>
        <dbReference type="RuleBase" id="RU003476"/>
    </source>
</evidence>
<name>A0AA95I4C5_9BACL</name>
<evidence type="ECO:0000256" key="1">
    <source>
        <dbReference type="ARBA" id="ARBA00022801"/>
    </source>
</evidence>
<dbReference type="SUPFAM" id="SSF55811">
    <property type="entry name" value="Nudix"/>
    <property type="match status" value="1"/>
</dbReference>
<evidence type="ECO:0000313" key="4">
    <source>
        <dbReference type="EMBL" id="WHX49605.1"/>
    </source>
</evidence>
<evidence type="ECO:0000313" key="5">
    <source>
        <dbReference type="Proteomes" id="UP001177943"/>
    </source>
</evidence>
<comment type="similarity">
    <text evidence="2">Belongs to the Nudix hydrolase family.</text>
</comment>
<dbReference type="EMBL" id="CP126084">
    <property type="protein sequence ID" value="WHX49605.1"/>
    <property type="molecule type" value="Genomic_DNA"/>
</dbReference>
<dbReference type="PROSITE" id="PS51462">
    <property type="entry name" value="NUDIX"/>
    <property type="match status" value="1"/>
</dbReference>
<dbReference type="RefSeq" id="WP_283926802.1">
    <property type="nucleotide sequence ID" value="NZ_CP126084.1"/>
</dbReference>
<dbReference type="Gene3D" id="3.90.79.10">
    <property type="entry name" value="Nucleoside Triphosphate Pyrophosphohydrolase"/>
    <property type="match status" value="1"/>
</dbReference>
<dbReference type="EC" id="3.6.-.-" evidence="4"/>
<accession>A0AA95I4C5</accession>
<gene>
    <name evidence="4" type="ORF">QNH46_02650</name>
</gene>
<dbReference type="InterPro" id="IPR020476">
    <property type="entry name" value="Nudix_hydrolase"/>
</dbReference>
<dbReference type="AlphaFoldDB" id="A0AA95I4C5"/>
<organism evidence="4 5">
    <name type="scientific">Paenibacillus woosongensis</name>
    <dbReference type="NCBI Taxonomy" id="307580"/>
    <lineage>
        <taxon>Bacteria</taxon>
        <taxon>Bacillati</taxon>
        <taxon>Bacillota</taxon>
        <taxon>Bacilli</taxon>
        <taxon>Bacillales</taxon>
        <taxon>Paenibacillaceae</taxon>
        <taxon>Paenibacillus</taxon>
    </lineage>
</organism>
<dbReference type="InterPro" id="IPR015797">
    <property type="entry name" value="NUDIX_hydrolase-like_dom_sf"/>
</dbReference>
<reference evidence="4" key="1">
    <citation type="submission" date="2023-05" db="EMBL/GenBank/DDBJ databases">
        <title>Comparative genomics of Bacillaceae isolates and their secondary metabolite potential.</title>
        <authorList>
            <person name="Song L."/>
            <person name="Nielsen L.J."/>
            <person name="Mohite O."/>
            <person name="Xu X."/>
            <person name="Weber T."/>
            <person name="Kovacs A.T."/>
        </authorList>
    </citation>
    <scope>NUCLEOTIDE SEQUENCE</scope>
    <source>
        <strain evidence="4">B2_4</strain>
    </source>
</reference>
<dbReference type="PRINTS" id="PR00502">
    <property type="entry name" value="NUDIXFAMILY"/>
</dbReference>
<dbReference type="InterPro" id="IPR020084">
    <property type="entry name" value="NUDIX_hydrolase_CS"/>
</dbReference>
<dbReference type="InterPro" id="IPR000086">
    <property type="entry name" value="NUDIX_hydrolase_dom"/>
</dbReference>
<evidence type="ECO:0000259" key="3">
    <source>
        <dbReference type="PROSITE" id="PS51462"/>
    </source>
</evidence>
<protein>
    <submittedName>
        <fullName evidence="4">NUDIX hydrolase</fullName>
        <ecNumber evidence="4">3.6.-.-</ecNumber>
    </submittedName>
</protein>
<sequence>MEQHIKKPIANYLDNVPALKKPIHWKQVSSQFKLGKDFDEALVSNISMIPFIGSKCVVMQLDNGRWELPGGTMEPGESYFECLRREMLEELGAEISNFEVFGHFYCYSSAEEPYRPHIPHPNFIRLMGLGEVRIVSEPLNPADGEMVVSVEEVSLDDAVRRFESIGRFDIADLYRLAYSIKTGLGEN</sequence>
<dbReference type="Proteomes" id="UP001177943">
    <property type="component" value="Chromosome"/>
</dbReference>
<keyword evidence="1 2" id="KW-0378">Hydrolase</keyword>
<dbReference type="PROSITE" id="PS00893">
    <property type="entry name" value="NUDIX_BOX"/>
    <property type="match status" value="1"/>
</dbReference>
<feature type="domain" description="Nudix hydrolase" evidence="3">
    <location>
        <begin position="41"/>
        <end position="176"/>
    </location>
</feature>
<proteinExistence type="inferred from homology"/>
<dbReference type="KEGG" id="pwn:QNH46_02650"/>